<evidence type="ECO:0000313" key="3">
    <source>
        <dbReference type="EMBL" id="QHU21786.1"/>
    </source>
</evidence>
<feature type="domain" description="RING-type" evidence="2">
    <location>
        <begin position="15"/>
        <end position="40"/>
    </location>
</feature>
<dbReference type="EMBL" id="MN740992">
    <property type="protein sequence ID" value="QHU21786.1"/>
    <property type="molecule type" value="Genomic_DNA"/>
</dbReference>
<accession>A0A6C0KXC7</accession>
<feature type="region of interest" description="Disordered" evidence="1">
    <location>
        <begin position="46"/>
        <end position="67"/>
    </location>
</feature>
<name>A0A6C0KXC7_9ZZZZ</name>
<dbReference type="InterPro" id="IPR013083">
    <property type="entry name" value="Znf_RING/FYVE/PHD"/>
</dbReference>
<feature type="compositionally biased region" description="Acidic residues" evidence="1">
    <location>
        <begin position="55"/>
        <end position="65"/>
    </location>
</feature>
<organism evidence="3">
    <name type="scientific">viral metagenome</name>
    <dbReference type="NCBI Taxonomy" id="1070528"/>
    <lineage>
        <taxon>unclassified sequences</taxon>
        <taxon>metagenomes</taxon>
        <taxon>organismal metagenomes</taxon>
    </lineage>
</organism>
<proteinExistence type="predicted"/>
<feature type="compositionally biased region" description="Basic and acidic residues" evidence="1">
    <location>
        <begin position="95"/>
        <end position="110"/>
    </location>
</feature>
<evidence type="ECO:0000256" key="1">
    <source>
        <dbReference type="SAM" id="MobiDB-lite"/>
    </source>
</evidence>
<protein>
    <recommendedName>
        <fullName evidence="2">RING-type domain-containing protein</fullName>
    </recommendedName>
</protein>
<dbReference type="InterPro" id="IPR001841">
    <property type="entry name" value="Znf_RING"/>
</dbReference>
<dbReference type="CDD" id="cd16448">
    <property type="entry name" value="RING-H2"/>
    <property type="match status" value="1"/>
</dbReference>
<reference evidence="3" key="1">
    <citation type="journal article" date="2020" name="Nature">
        <title>Giant virus diversity and host interactions through global metagenomics.</title>
        <authorList>
            <person name="Schulz F."/>
            <person name="Roux S."/>
            <person name="Paez-Espino D."/>
            <person name="Jungbluth S."/>
            <person name="Walsh D.A."/>
            <person name="Denef V.J."/>
            <person name="McMahon K.D."/>
            <person name="Konstantinidis K.T."/>
            <person name="Eloe-Fadrosh E.A."/>
            <person name="Kyrpides N.C."/>
            <person name="Woyke T."/>
        </authorList>
    </citation>
    <scope>NUCLEOTIDE SEQUENCE</scope>
    <source>
        <strain evidence="3">GVMAG-S-3300013286-35</strain>
    </source>
</reference>
<dbReference type="PROSITE" id="PS50089">
    <property type="entry name" value="ZF_RING_2"/>
    <property type="match status" value="1"/>
</dbReference>
<dbReference type="Pfam" id="PF13639">
    <property type="entry name" value="zf-RING_2"/>
    <property type="match status" value="1"/>
</dbReference>
<dbReference type="Gene3D" id="3.30.40.10">
    <property type="entry name" value="Zinc/RING finger domain, C3HC4 (zinc finger)"/>
    <property type="match status" value="1"/>
</dbReference>
<feature type="region of interest" description="Disordered" evidence="1">
    <location>
        <begin position="95"/>
        <end position="116"/>
    </location>
</feature>
<dbReference type="AlphaFoldDB" id="A0A6C0KXC7"/>
<evidence type="ECO:0000259" key="2">
    <source>
        <dbReference type="PROSITE" id="PS50089"/>
    </source>
</evidence>
<dbReference type="SUPFAM" id="SSF57850">
    <property type="entry name" value="RING/U-box"/>
    <property type="match status" value="1"/>
</dbReference>
<sequence length="146" mass="16632">MNAITVATGHTTTSCGHTYHLACFVRWIMNPEHETCPLCRAIPAEEEKVAPHDETNEEEDEDEDWDRSTTLEIPEFDAETHALWVMRRTFALAEADEHASVSADEPKPKQQSDQSYKAFCDADSIRMRTGHYLCPNIDEERGYESA</sequence>